<evidence type="ECO:0000313" key="1">
    <source>
        <dbReference type="EMBL" id="MBK0403156.1"/>
    </source>
</evidence>
<sequence>MEKKGPNPRYITRQAADGIISKLNWRYEEWMQDWPLEISQEINIKDCLQEYKNLQSDDEKFVLMQGILYALDEETTNSELEYYWKEISELLIKDFKIHEYTIFYWGLYEGGENEDPATEGFRITPLMQEIWNKNNDTTTKAKNH</sequence>
<keyword evidence="2" id="KW-1185">Reference proteome</keyword>
<dbReference type="EMBL" id="JAEHFX010000004">
    <property type="protein sequence ID" value="MBK0403156.1"/>
    <property type="molecule type" value="Genomic_DNA"/>
</dbReference>
<reference evidence="1 2" key="1">
    <citation type="submission" date="2020-12" db="EMBL/GenBank/DDBJ databases">
        <title>Bacterial novel species Adhaeribacter sp. BT258 isolated from soil.</title>
        <authorList>
            <person name="Jung H.-Y."/>
        </authorList>
    </citation>
    <scope>NUCLEOTIDE SEQUENCE [LARGE SCALE GENOMIC DNA]</scope>
    <source>
        <strain evidence="1 2">BT258</strain>
    </source>
</reference>
<dbReference type="Proteomes" id="UP000644147">
    <property type="component" value="Unassembled WGS sequence"/>
</dbReference>
<comment type="caution">
    <text evidence="1">The sequence shown here is derived from an EMBL/GenBank/DDBJ whole genome shotgun (WGS) entry which is preliminary data.</text>
</comment>
<proteinExistence type="predicted"/>
<evidence type="ECO:0000313" key="2">
    <source>
        <dbReference type="Proteomes" id="UP000644147"/>
    </source>
</evidence>
<name>A0ABS1C179_9BACT</name>
<gene>
    <name evidence="1" type="ORF">I5M27_09180</name>
</gene>
<dbReference type="RefSeq" id="WP_200505917.1">
    <property type="nucleotide sequence ID" value="NZ_JAEHFX010000004.1"/>
</dbReference>
<protein>
    <submittedName>
        <fullName evidence="1">Uncharacterized protein</fullName>
    </submittedName>
</protein>
<organism evidence="1 2">
    <name type="scientific">Adhaeribacter terrigena</name>
    <dbReference type="NCBI Taxonomy" id="2793070"/>
    <lineage>
        <taxon>Bacteria</taxon>
        <taxon>Pseudomonadati</taxon>
        <taxon>Bacteroidota</taxon>
        <taxon>Cytophagia</taxon>
        <taxon>Cytophagales</taxon>
        <taxon>Hymenobacteraceae</taxon>
        <taxon>Adhaeribacter</taxon>
    </lineage>
</organism>
<accession>A0ABS1C179</accession>